<name>A0A0K0G103_STRVS</name>
<dbReference type="InterPro" id="IPR008974">
    <property type="entry name" value="TRAF-like"/>
</dbReference>
<accession>A0A0K0G103</accession>
<dbReference type="PROSITE" id="PS50144">
    <property type="entry name" value="MATH"/>
    <property type="match status" value="1"/>
</dbReference>
<evidence type="ECO:0000259" key="2">
    <source>
        <dbReference type="PROSITE" id="PS50144"/>
    </source>
</evidence>
<evidence type="ECO:0000256" key="1">
    <source>
        <dbReference type="SAM" id="Coils"/>
    </source>
</evidence>
<sequence length="1221" mass="141068">MGKKSKVSRVSVCQKKQISKSHYSLVDDFQNLLKKEGTIYERFRSMTDPDLGGDLANIILNRISKEQNKNKQLDFNSMNNSEKCGMMNDLFEYFTLNFKSSFDNSQEMKESFSEFTSRIFCSPCTDQAGPSSIPCAIEIASEEVLVIHGDSSDESGSSCNNENIIPSPIVASKIKSIPEKPSKINAIFSNFANSLPFCIANIYSLKAELRSARKIINGVGWKIFVTTHFHKNQNDSDKSLSFYVQCCPNSYDDRWNVKANCELSIYSHANKCWKVGYQFSHVFNSKYDDCGLVHFIKWKDLFDSDEKYALDGKVYLEAIIDVKGLPQITNYGEYNSRLEKYSSIFDMQMSRGNKRKAEEVCNLALNYCLKTDRKFIKIFEEKRSLLVQDKVADTITRLQQEHLQNVEKGTSLKKKNNLRNFYFTGCCKKSQQTCNHMDKNEISFSSGKIKKTEIICDNHECESNEKNLTLVEKKPARQYKVCDCGNLFSGSLEICKNCENQYLMRPFFFEIGDLTIPFTVYNKKRLFDLPDNYIVRGPYVVANRSDMKIEKFIREHFLKKSLRSARENKKNIINLDSILNTQRNDTVENFYYDKTNYLNFIAKRTSIISRYLDNLSKNTPKETKKLVIQFYENDQSINKNKLLSSIKDDALAFYLRIIPFWLDKENDNTNKDSISLNFDNDKINDIIKIASRSVNNLKKISGNKVKDEKISLFCTNIDKSFEKSNSLSIVPKSFIEYIKEILLLWSTEFERFTHTMKDKQRQLVDDNDRLCKQYKGLQKNFIETKEMFDNLSKNYSIQAKTVSLLNEVKKKCEEYKKENEILVRNNQSIADSKKNMAKELANLKEQNKLLTNQIHEKNAALKKLKKIAEQEKIASNKENEILRARCVRSELMYLEKHFSTGIKELNKAKEEALEYIDIMKNSLKDINEKYINIVYDKIKEFEDYICQIEEKIEIATQNHKIHGASIEGGKCLSQIGKIKIQKPKALPEKLNTNLFTKLDVVWCDNLTSQSSPIRNGRVNNKEMKTKSNGFSRKRLNSSPTSDAFSCSSGESRKVKDVFTDCGYYITSVSPISYDNTLNTYEISNFLVSKMDSKLKYGPDYQNSNHSMFSPTNSSSSYEGLQFSNTTNIFGKQSICDNNQSVLQNLDYIASYDSILTPKKDEVTQWYFDSDVMMGPQNVKQISHDGSFDLKKYTRDCEKMPSDDYQALYMAFCSSNSQKSDW</sequence>
<keyword evidence="1" id="KW-0175">Coiled coil</keyword>
<dbReference type="Proteomes" id="UP000035680">
    <property type="component" value="Unassembled WGS sequence"/>
</dbReference>
<proteinExistence type="predicted"/>
<dbReference type="AlphaFoldDB" id="A0A0K0G103"/>
<dbReference type="SMART" id="SM00061">
    <property type="entry name" value="MATH"/>
    <property type="match status" value="1"/>
</dbReference>
<dbReference type="WBParaSite" id="SVE_1838900.1">
    <property type="protein sequence ID" value="SVE_1838900.1"/>
    <property type="gene ID" value="SVE_1838900"/>
</dbReference>
<reference evidence="3" key="1">
    <citation type="submission" date="2014-07" db="EMBL/GenBank/DDBJ databases">
        <authorList>
            <person name="Martin A.A"/>
            <person name="De Silva N."/>
        </authorList>
    </citation>
    <scope>NUCLEOTIDE SEQUENCE</scope>
</reference>
<protein>
    <submittedName>
        <fullName evidence="4">MATH domain-containing protein</fullName>
    </submittedName>
</protein>
<dbReference type="Pfam" id="PF22486">
    <property type="entry name" value="MATH_2"/>
    <property type="match status" value="1"/>
</dbReference>
<feature type="coiled-coil region" evidence="1">
    <location>
        <begin position="805"/>
        <end position="867"/>
    </location>
</feature>
<reference evidence="4" key="2">
    <citation type="submission" date="2015-08" db="UniProtKB">
        <authorList>
            <consortium name="WormBaseParasite"/>
        </authorList>
    </citation>
    <scope>IDENTIFICATION</scope>
</reference>
<evidence type="ECO:0000313" key="3">
    <source>
        <dbReference type="Proteomes" id="UP000035680"/>
    </source>
</evidence>
<evidence type="ECO:0000313" key="4">
    <source>
        <dbReference type="WBParaSite" id="SVE_1838900.1"/>
    </source>
</evidence>
<dbReference type="STRING" id="75913.A0A0K0G103"/>
<dbReference type="SUPFAM" id="SSF49599">
    <property type="entry name" value="TRAF domain-like"/>
    <property type="match status" value="1"/>
</dbReference>
<dbReference type="Gene3D" id="2.60.210.10">
    <property type="entry name" value="Apoptosis, Tumor Necrosis Factor Receptor Associated Protein 2, Chain A"/>
    <property type="match status" value="1"/>
</dbReference>
<organism evidence="3 4">
    <name type="scientific">Strongyloides venezuelensis</name>
    <name type="common">Threadworm</name>
    <dbReference type="NCBI Taxonomy" id="75913"/>
    <lineage>
        <taxon>Eukaryota</taxon>
        <taxon>Metazoa</taxon>
        <taxon>Ecdysozoa</taxon>
        <taxon>Nematoda</taxon>
        <taxon>Chromadorea</taxon>
        <taxon>Rhabditida</taxon>
        <taxon>Tylenchina</taxon>
        <taxon>Panagrolaimomorpha</taxon>
        <taxon>Strongyloidoidea</taxon>
        <taxon>Strongyloididae</taxon>
        <taxon>Strongyloides</taxon>
    </lineage>
</organism>
<feature type="domain" description="MATH" evidence="2">
    <location>
        <begin position="192"/>
        <end position="320"/>
    </location>
</feature>
<dbReference type="InterPro" id="IPR002083">
    <property type="entry name" value="MATH/TRAF_dom"/>
</dbReference>
<keyword evidence="3" id="KW-1185">Reference proteome</keyword>